<comment type="caution">
    <text evidence="1">The sequence shown here is derived from an EMBL/GenBank/DDBJ whole genome shotgun (WGS) entry which is preliminary data.</text>
</comment>
<accession>A0ABR6PQZ2</accession>
<dbReference type="RefSeq" id="WP_076377529.1">
    <property type="nucleotide sequence ID" value="NZ_FTMG01000017.1"/>
</dbReference>
<keyword evidence="2" id="KW-1185">Reference proteome</keyword>
<name>A0ABR6PQZ2_9SPHI</name>
<dbReference type="Proteomes" id="UP000541583">
    <property type="component" value="Unassembled WGS sequence"/>
</dbReference>
<gene>
    <name evidence="1" type="ORF">HDF23_004982</name>
</gene>
<evidence type="ECO:0000313" key="1">
    <source>
        <dbReference type="EMBL" id="MBB6112207.1"/>
    </source>
</evidence>
<protein>
    <submittedName>
        <fullName evidence="1">Uncharacterized protein</fullName>
    </submittedName>
</protein>
<sequence>MKRYYFYAPSEYRTGQRGKSVIDFKLAALYGETVYSTKNRADQRRFKYFDVVEATVATKELNLFNFKVETGKDGCMGHWAKTEAELIQDKAKWGYRLVSEREYLLLRKLAIKLLF</sequence>
<organism evidence="1 2">
    <name type="scientific">Mucilaginibacter lappiensis</name>
    <dbReference type="NCBI Taxonomy" id="354630"/>
    <lineage>
        <taxon>Bacteria</taxon>
        <taxon>Pseudomonadati</taxon>
        <taxon>Bacteroidota</taxon>
        <taxon>Sphingobacteriia</taxon>
        <taxon>Sphingobacteriales</taxon>
        <taxon>Sphingobacteriaceae</taxon>
        <taxon>Mucilaginibacter</taxon>
    </lineage>
</organism>
<proteinExistence type="predicted"/>
<dbReference type="EMBL" id="JACHCB010000017">
    <property type="protein sequence ID" value="MBB6112207.1"/>
    <property type="molecule type" value="Genomic_DNA"/>
</dbReference>
<reference evidence="1 2" key="1">
    <citation type="submission" date="2020-08" db="EMBL/GenBank/DDBJ databases">
        <title>Genomic Encyclopedia of Type Strains, Phase IV (KMG-V): Genome sequencing to study the core and pangenomes of soil and plant-associated prokaryotes.</title>
        <authorList>
            <person name="Whitman W."/>
        </authorList>
    </citation>
    <scope>NUCLEOTIDE SEQUENCE [LARGE SCALE GENOMIC DNA]</scope>
    <source>
        <strain evidence="1 2">ANJLi2</strain>
    </source>
</reference>
<evidence type="ECO:0000313" key="2">
    <source>
        <dbReference type="Proteomes" id="UP000541583"/>
    </source>
</evidence>